<feature type="DNA-binding region" description="H-T-H motif" evidence="2">
    <location>
        <begin position="35"/>
        <end position="54"/>
    </location>
</feature>
<evidence type="ECO:0000313" key="5">
    <source>
        <dbReference type="Proteomes" id="UP000002026"/>
    </source>
</evidence>
<dbReference type="STRING" id="471855.Shel_25170"/>
<dbReference type="Gene3D" id="1.10.357.10">
    <property type="entry name" value="Tetracycline Repressor, domain 2"/>
    <property type="match status" value="1"/>
</dbReference>
<dbReference type="KEGG" id="shi:Shel_25170"/>
<dbReference type="GO" id="GO:0003677">
    <property type="term" value="F:DNA binding"/>
    <property type="evidence" value="ECO:0007669"/>
    <property type="project" value="UniProtKB-UniRule"/>
</dbReference>
<dbReference type="SUPFAM" id="SSF46689">
    <property type="entry name" value="Homeodomain-like"/>
    <property type="match status" value="1"/>
</dbReference>
<dbReference type="PROSITE" id="PS50977">
    <property type="entry name" value="HTH_TETR_2"/>
    <property type="match status" value="1"/>
</dbReference>
<dbReference type="RefSeq" id="WP_012799622.1">
    <property type="nucleotide sequence ID" value="NC_013165.1"/>
</dbReference>
<evidence type="ECO:0000256" key="1">
    <source>
        <dbReference type="ARBA" id="ARBA00023125"/>
    </source>
</evidence>
<dbReference type="eggNOG" id="COG1309">
    <property type="taxonomic scope" value="Bacteria"/>
</dbReference>
<dbReference type="InterPro" id="IPR009057">
    <property type="entry name" value="Homeodomain-like_sf"/>
</dbReference>
<feature type="domain" description="HTH tetR-type" evidence="3">
    <location>
        <begin position="12"/>
        <end position="72"/>
    </location>
</feature>
<dbReference type="HOGENOM" id="CLU_094919_1_0_11"/>
<sequence>MGRSKYSPEARNAIMAAFVKATKEIIAAEGVDAVSIRRVSSAAGYSSATLYLYFEDMNELVTMSLISDLSAYARDIINTTPENETPRGEYLRSWRIFCNHAFANPSVFLGLFYGPQSHNVDAIAKKYYELFPEEAERASGRMLNMLERGTLSARNLVVLESFGHDLGFSDEDISLANDLTIAYFRSFLMDACERNLSEEDVQALTDRFMKGALFLLRTSEAE</sequence>
<reference evidence="4 5" key="1">
    <citation type="journal article" date="2009" name="Stand. Genomic Sci.">
        <title>Complete genome sequence of Slackia heliotrinireducens type strain (RHS 1).</title>
        <authorList>
            <person name="Pukall R."/>
            <person name="Lapidus A."/>
            <person name="Nolan M."/>
            <person name="Copeland A."/>
            <person name="Glavina Del Rio T."/>
            <person name="Lucas S."/>
            <person name="Chen F."/>
            <person name="Tice H."/>
            <person name="Cheng J.F."/>
            <person name="Chertkov O."/>
            <person name="Bruce D."/>
            <person name="Goodwin L."/>
            <person name="Kuske C."/>
            <person name="Brettin T."/>
            <person name="Detter J.C."/>
            <person name="Han C."/>
            <person name="Pitluck S."/>
            <person name="Pati A."/>
            <person name="Mavrommatis K."/>
            <person name="Ivanova N."/>
            <person name="Ovchinnikova G."/>
            <person name="Chen A."/>
            <person name="Palaniappan K."/>
            <person name="Schneider S."/>
            <person name="Rohde M."/>
            <person name="Chain P."/>
            <person name="D'haeseleer P."/>
            <person name="Goker M."/>
            <person name="Bristow J."/>
            <person name="Eisen J.A."/>
            <person name="Markowitz V."/>
            <person name="Kyrpides N.C."/>
            <person name="Klenk H.P."/>
            <person name="Hugenholtz P."/>
        </authorList>
    </citation>
    <scope>NUCLEOTIDE SEQUENCE [LARGE SCALE GENOMIC DNA]</scope>
    <source>
        <strain evidence="5">ATCC 29202 / DSM 20476 / NCTC 11029 / RHS 1</strain>
    </source>
</reference>
<dbReference type="Proteomes" id="UP000002026">
    <property type="component" value="Chromosome"/>
</dbReference>
<dbReference type="EMBL" id="CP001684">
    <property type="protein sequence ID" value="ACV23524.1"/>
    <property type="molecule type" value="Genomic_DNA"/>
</dbReference>
<evidence type="ECO:0000256" key="2">
    <source>
        <dbReference type="PROSITE-ProRule" id="PRU00335"/>
    </source>
</evidence>
<name>C7N2L6_SLAHD</name>
<keyword evidence="1 2" id="KW-0238">DNA-binding</keyword>
<protein>
    <submittedName>
        <fullName evidence="4">Transcriptional regulator, tetR family</fullName>
    </submittedName>
</protein>
<organism evidence="4 5">
    <name type="scientific">Slackia heliotrinireducens (strain ATCC 29202 / DSM 20476 / NCTC 11029 / RHS 1)</name>
    <name type="common">Peptococcus heliotrinreducens</name>
    <dbReference type="NCBI Taxonomy" id="471855"/>
    <lineage>
        <taxon>Bacteria</taxon>
        <taxon>Bacillati</taxon>
        <taxon>Actinomycetota</taxon>
        <taxon>Coriobacteriia</taxon>
        <taxon>Eggerthellales</taxon>
        <taxon>Eggerthellaceae</taxon>
        <taxon>Slackia</taxon>
    </lineage>
</organism>
<proteinExistence type="predicted"/>
<dbReference type="AlphaFoldDB" id="C7N2L6"/>
<gene>
    <name evidence="4" type="ordered locus">Shel_25170</name>
</gene>
<dbReference type="InterPro" id="IPR001647">
    <property type="entry name" value="HTH_TetR"/>
</dbReference>
<evidence type="ECO:0000313" key="4">
    <source>
        <dbReference type="EMBL" id="ACV23524.1"/>
    </source>
</evidence>
<evidence type="ECO:0000259" key="3">
    <source>
        <dbReference type="PROSITE" id="PS50977"/>
    </source>
</evidence>
<keyword evidence="5" id="KW-1185">Reference proteome</keyword>
<accession>C7N2L6</accession>
<dbReference type="Pfam" id="PF00440">
    <property type="entry name" value="TetR_N"/>
    <property type="match status" value="1"/>
</dbReference>